<dbReference type="InterPro" id="IPR013320">
    <property type="entry name" value="ConA-like_dom_sf"/>
</dbReference>
<sequence length="570" mass="64359">MSSENDRESRRIFVPSYLRRLKKGKELLQKSNARTESDNGIERTQQFTQNLAKFGILGNNPSQLLQNQDYTSHLVNLFQERQQVAGNPPLSNTDSSSANGTSNANDDEEELINEIDSPMEKMVYEELMYKKDSVTMLPTTWNIPGTSTFTESENGLNLSTNFDPIENPRAHSATSNNGRSATRADMSVPVDCGIYYYEIEILVGLREADISLGYLQYGEDSSSANISNAPGFENGTYGYNGKEGQILNLSNSIHTKYGTTFGLNDTMGCGINYYTETIFYTKNGVFLGDAFYGISSTRAHYPIVGMGVGNQIRTNFGFTGNFLFDIDNYVQDFYRSCLKYMTSSNTLDFNALNGDLQELKIPAVLSKDPSYCLNKLIHSHLERNGWQDCVDDLREDTILEFEQSNTAYPKIGARGKIKSLIENGEIDEAIANIKQHFPQLVSSVSLSFNLMLLKLITLVKQDNINGIIAYSKELFSRFDTIPQFDRRIKNVLTLIAFKDPMDSNYSYLLDPIENYKVSELFNRLAIASVSNNQVNPKEPFNEIRLKALEKLNKLDNHTRILGDKDEFFDF</sequence>
<proteinExistence type="predicted"/>
<dbReference type="SMART" id="SM00449">
    <property type="entry name" value="SPRY"/>
    <property type="match status" value="1"/>
</dbReference>
<feature type="domain" description="CTLH" evidence="3">
    <location>
        <begin position="410"/>
        <end position="466"/>
    </location>
</feature>
<dbReference type="Proteomes" id="UP000094565">
    <property type="component" value="Chromosome 4"/>
</dbReference>
<feature type="region of interest" description="Disordered" evidence="1">
    <location>
        <begin position="85"/>
        <end position="108"/>
    </location>
</feature>
<dbReference type="InterPro" id="IPR006595">
    <property type="entry name" value="CTLH_C"/>
</dbReference>
<evidence type="ECO:0000256" key="1">
    <source>
        <dbReference type="SAM" id="MobiDB-lite"/>
    </source>
</evidence>
<accession>A0A1B2JII3</accession>
<organism evidence="4 5">
    <name type="scientific">Komagataella pastoris</name>
    <name type="common">Yeast</name>
    <name type="synonym">Pichia pastoris</name>
    <dbReference type="NCBI Taxonomy" id="4922"/>
    <lineage>
        <taxon>Eukaryota</taxon>
        <taxon>Fungi</taxon>
        <taxon>Dikarya</taxon>
        <taxon>Ascomycota</taxon>
        <taxon>Saccharomycotina</taxon>
        <taxon>Pichiomycetes</taxon>
        <taxon>Pichiales</taxon>
        <taxon>Pichiaceae</taxon>
        <taxon>Komagataella</taxon>
    </lineage>
</organism>
<dbReference type="InterPro" id="IPR050618">
    <property type="entry name" value="Ubq-SigPath_Reg"/>
</dbReference>
<dbReference type="AlphaFoldDB" id="A0A1B2JII3"/>
<dbReference type="PROSITE" id="PS50897">
    <property type="entry name" value="CTLH"/>
    <property type="match status" value="1"/>
</dbReference>
<dbReference type="Pfam" id="PF10607">
    <property type="entry name" value="CTLH"/>
    <property type="match status" value="1"/>
</dbReference>
<dbReference type="CDD" id="cd12885">
    <property type="entry name" value="SPRY_RanBP_like"/>
    <property type="match status" value="1"/>
</dbReference>
<dbReference type="Gene3D" id="2.60.120.920">
    <property type="match status" value="1"/>
</dbReference>
<dbReference type="SUPFAM" id="SSF49899">
    <property type="entry name" value="Concanavalin A-like lectins/glucanases"/>
    <property type="match status" value="1"/>
</dbReference>
<evidence type="ECO:0000313" key="5">
    <source>
        <dbReference type="Proteomes" id="UP000094565"/>
    </source>
</evidence>
<gene>
    <name evidence="4" type="primary">VID30</name>
    <name evidence="4" type="ORF">ATY40_BA7504958</name>
</gene>
<dbReference type="OrthoDB" id="3979646at2759"/>
<evidence type="ECO:0000313" key="4">
    <source>
        <dbReference type="EMBL" id="ANZ77850.1"/>
    </source>
</evidence>
<dbReference type="InterPro" id="IPR024964">
    <property type="entry name" value="CTLH/CRA"/>
</dbReference>
<dbReference type="InterPro" id="IPR044736">
    <property type="entry name" value="Gid1/RanBPM/SPLA_SPRY"/>
</dbReference>
<protein>
    <submittedName>
        <fullName evidence="4">BA75_04958T0</fullName>
    </submittedName>
</protein>
<dbReference type="InterPro" id="IPR003877">
    <property type="entry name" value="SPRY_dom"/>
</dbReference>
<evidence type="ECO:0000259" key="2">
    <source>
        <dbReference type="PROSITE" id="PS50188"/>
    </source>
</evidence>
<dbReference type="PANTHER" id="PTHR12864">
    <property type="entry name" value="RAN BINDING PROTEIN 9-RELATED"/>
    <property type="match status" value="1"/>
</dbReference>
<dbReference type="InterPro" id="IPR001870">
    <property type="entry name" value="B30.2/SPRY"/>
</dbReference>
<dbReference type="EMBL" id="CP014587">
    <property type="protein sequence ID" value="ANZ77850.1"/>
    <property type="molecule type" value="Genomic_DNA"/>
</dbReference>
<dbReference type="SMART" id="SM00668">
    <property type="entry name" value="CTLH"/>
    <property type="match status" value="1"/>
</dbReference>
<evidence type="ECO:0000259" key="3">
    <source>
        <dbReference type="PROSITE" id="PS50897"/>
    </source>
</evidence>
<dbReference type="PROSITE" id="PS50188">
    <property type="entry name" value="B302_SPRY"/>
    <property type="match status" value="1"/>
</dbReference>
<keyword evidence="5" id="KW-1185">Reference proteome</keyword>
<feature type="compositionally biased region" description="Polar residues" evidence="1">
    <location>
        <begin position="85"/>
        <end position="104"/>
    </location>
</feature>
<dbReference type="InterPro" id="IPR043136">
    <property type="entry name" value="B30.2/SPRY_sf"/>
</dbReference>
<name>A0A1B2JII3_PICPA</name>
<reference evidence="4 5" key="1">
    <citation type="submission" date="2016-02" db="EMBL/GenBank/DDBJ databases">
        <title>Comparative genomic and transcriptomic foundation for Pichia pastoris.</title>
        <authorList>
            <person name="Love K.R."/>
            <person name="Shah K.A."/>
            <person name="Whittaker C.A."/>
            <person name="Wu J."/>
            <person name="Bartlett M.C."/>
            <person name="Ma D."/>
            <person name="Leeson R.L."/>
            <person name="Priest M."/>
            <person name="Young S.K."/>
            <person name="Love J.C."/>
        </authorList>
    </citation>
    <scope>NUCLEOTIDE SEQUENCE [LARGE SCALE GENOMIC DNA]</scope>
    <source>
        <strain evidence="4 5">ATCC 28485</strain>
    </source>
</reference>
<feature type="domain" description="B30.2/SPRY" evidence="2">
    <location>
        <begin position="114"/>
        <end position="321"/>
    </location>
</feature>
<dbReference type="Pfam" id="PF00622">
    <property type="entry name" value="SPRY"/>
    <property type="match status" value="1"/>
</dbReference>